<dbReference type="Pfam" id="PF00993">
    <property type="entry name" value="MHC_II_alpha"/>
    <property type="match status" value="1"/>
</dbReference>
<dbReference type="Pfam" id="PF07654">
    <property type="entry name" value="C1-set"/>
    <property type="match status" value="1"/>
</dbReference>
<evidence type="ECO:0000256" key="1">
    <source>
        <dbReference type="ARBA" id="ARBA00004479"/>
    </source>
</evidence>
<dbReference type="EMBL" id="CM004480">
    <property type="protein sequence ID" value="OCT67838.1"/>
    <property type="molecule type" value="Genomic_DNA"/>
</dbReference>
<dbReference type="Gene3D" id="2.60.40.10">
    <property type="entry name" value="Immunoglobulins"/>
    <property type="match status" value="1"/>
</dbReference>
<dbReference type="InterPro" id="IPR013783">
    <property type="entry name" value="Ig-like_fold"/>
</dbReference>
<dbReference type="SMART" id="SM00407">
    <property type="entry name" value="IGc1"/>
    <property type="match status" value="1"/>
</dbReference>
<gene>
    <name evidence="14" type="ORF">XELAEV_18039142mg</name>
</gene>
<dbReference type="PROSITE" id="PS00290">
    <property type="entry name" value="IG_MHC"/>
    <property type="match status" value="1"/>
</dbReference>
<evidence type="ECO:0000256" key="4">
    <source>
        <dbReference type="ARBA" id="ARBA00022729"/>
    </source>
</evidence>
<dbReference type="InterPro" id="IPR003597">
    <property type="entry name" value="Ig_C1-set"/>
</dbReference>
<evidence type="ECO:0000256" key="5">
    <source>
        <dbReference type="ARBA" id="ARBA00022859"/>
    </source>
</evidence>
<reference evidence="15" key="1">
    <citation type="journal article" date="2016" name="Nature">
        <title>Genome evolution in the allotetraploid frog Xenopus laevis.</title>
        <authorList>
            <person name="Session A.M."/>
            <person name="Uno Y."/>
            <person name="Kwon T."/>
            <person name="Chapman J.A."/>
            <person name="Toyoda A."/>
            <person name="Takahashi S."/>
            <person name="Fukui A."/>
            <person name="Hikosaka A."/>
            <person name="Suzuki A."/>
            <person name="Kondo M."/>
            <person name="van Heeringen S.J."/>
            <person name="Quigley I."/>
            <person name="Heinz S."/>
            <person name="Ogino H."/>
            <person name="Ochi H."/>
            <person name="Hellsten U."/>
            <person name="Lyons J.B."/>
            <person name="Simakov O."/>
            <person name="Putnam N."/>
            <person name="Stites J."/>
            <person name="Kuroki Y."/>
            <person name="Tanaka T."/>
            <person name="Michiue T."/>
            <person name="Watanabe M."/>
            <person name="Bogdanovic O."/>
            <person name="Lister R."/>
            <person name="Georgiou G."/>
            <person name="Paranjpe S.S."/>
            <person name="van Kruijsbergen I."/>
            <person name="Shu S."/>
            <person name="Carlson J."/>
            <person name="Kinoshita T."/>
            <person name="Ohta Y."/>
            <person name="Mawaribuchi S."/>
            <person name="Jenkins J."/>
            <person name="Grimwood J."/>
            <person name="Schmutz J."/>
            <person name="Mitros T."/>
            <person name="Mozaffari S.V."/>
            <person name="Suzuki Y."/>
            <person name="Haramoto Y."/>
            <person name="Yamamoto T.S."/>
            <person name="Takagi C."/>
            <person name="Heald R."/>
            <person name="Miller K."/>
            <person name="Haudenschild C."/>
            <person name="Kitzman J."/>
            <person name="Nakayama T."/>
            <person name="Izutsu Y."/>
            <person name="Robert J."/>
            <person name="Fortriede J."/>
            <person name="Burns K."/>
            <person name="Lotay V."/>
            <person name="Karimi K."/>
            <person name="Yasuoka Y."/>
            <person name="Dichmann D.S."/>
            <person name="Flajnik M.F."/>
            <person name="Houston D.W."/>
            <person name="Shendure J."/>
            <person name="DuPasquier L."/>
            <person name="Vize P.D."/>
            <person name="Zorn A.M."/>
            <person name="Ito M."/>
            <person name="Marcotte E.M."/>
            <person name="Wallingford J.B."/>
            <person name="Ito Y."/>
            <person name="Asashima M."/>
            <person name="Ueno N."/>
            <person name="Matsuda Y."/>
            <person name="Veenstra G.J."/>
            <person name="Fujiyama A."/>
            <person name="Harland R.M."/>
            <person name="Taira M."/>
            <person name="Rokhsar D.S."/>
        </authorList>
    </citation>
    <scope>NUCLEOTIDE SEQUENCE [LARGE SCALE GENOMIC DNA]</scope>
    <source>
        <strain evidence="15">J</strain>
    </source>
</reference>
<evidence type="ECO:0000256" key="3">
    <source>
        <dbReference type="ARBA" id="ARBA00022692"/>
    </source>
</evidence>
<dbReference type="GO" id="GO:0002250">
    <property type="term" value="P:adaptive immune response"/>
    <property type="evidence" value="ECO:0007669"/>
    <property type="project" value="UniProtKB-KW"/>
</dbReference>
<dbReference type="Proteomes" id="UP000694892">
    <property type="component" value="Chromosome 8L"/>
</dbReference>
<evidence type="ECO:0000256" key="10">
    <source>
        <dbReference type="ARBA" id="ARBA00023180"/>
    </source>
</evidence>
<keyword evidence="3" id="KW-0812">Transmembrane</keyword>
<comment type="subcellular location">
    <subcellularLocation>
        <location evidence="1">Membrane</location>
        <topology evidence="1">Single-pass type I membrane protein</topology>
    </subcellularLocation>
</comment>
<evidence type="ECO:0000256" key="8">
    <source>
        <dbReference type="ARBA" id="ARBA00023136"/>
    </source>
</evidence>
<keyword evidence="10" id="KW-0325">Glycoprotein</keyword>
<evidence type="ECO:0000256" key="7">
    <source>
        <dbReference type="ARBA" id="ARBA00023130"/>
    </source>
</evidence>
<evidence type="ECO:0000313" key="14">
    <source>
        <dbReference type="EMBL" id="OCT67838.1"/>
    </source>
</evidence>
<dbReference type="GO" id="GO:0042613">
    <property type="term" value="C:MHC class II protein complex"/>
    <property type="evidence" value="ECO:0007669"/>
    <property type="project" value="UniProtKB-KW"/>
</dbReference>
<dbReference type="InterPro" id="IPR050160">
    <property type="entry name" value="MHC/Immunoglobulin"/>
</dbReference>
<dbReference type="InterPro" id="IPR001003">
    <property type="entry name" value="MHC_II_a_N"/>
</dbReference>
<dbReference type="GO" id="GO:0002504">
    <property type="term" value="P:antigen processing and presentation of peptide or polysaccharide antigen via MHC class II"/>
    <property type="evidence" value="ECO:0007669"/>
    <property type="project" value="UniProtKB-KW"/>
</dbReference>
<organism evidence="14 15">
    <name type="scientific">Xenopus laevis</name>
    <name type="common">African clawed frog</name>
    <dbReference type="NCBI Taxonomy" id="8355"/>
    <lineage>
        <taxon>Eukaryota</taxon>
        <taxon>Metazoa</taxon>
        <taxon>Chordata</taxon>
        <taxon>Craniata</taxon>
        <taxon>Vertebrata</taxon>
        <taxon>Euteleostomi</taxon>
        <taxon>Amphibia</taxon>
        <taxon>Batrachia</taxon>
        <taxon>Anura</taxon>
        <taxon>Pipoidea</taxon>
        <taxon>Pipidae</taxon>
        <taxon>Xenopodinae</taxon>
        <taxon>Xenopus</taxon>
        <taxon>Xenopus</taxon>
    </lineage>
</organism>
<evidence type="ECO:0000256" key="2">
    <source>
        <dbReference type="ARBA" id="ARBA00007394"/>
    </source>
</evidence>
<accession>A0A974C769</accession>
<dbReference type="AlphaFoldDB" id="A0A974C769"/>
<dbReference type="SUPFAM" id="SSF48726">
    <property type="entry name" value="Immunoglobulin"/>
    <property type="match status" value="1"/>
</dbReference>
<keyword evidence="5" id="KW-0391">Immunity</keyword>
<dbReference type="PANTHER" id="PTHR19944:SF86">
    <property type="entry name" value="HLA CLASS II HISTOCOMPATIBILITY ANTIGEN, DR ALPHA CHAIN"/>
    <property type="match status" value="1"/>
</dbReference>
<evidence type="ECO:0000256" key="6">
    <source>
        <dbReference type="ARBA" id="ARBA00022989"/>
    </source>
</evidence>
<feature type="signal peptide" evidence="12">
    <location>
        <begin position="1"/>
        <end position="17"/>
    </location>
</feature>
<dbReference type="PROSITE" id="PS50835">
    <property type="entry name" value="IG_LIKE"/>
    <property type="match status" value="1"/>
</dbReference>
<feature type="domain" description="Ig-like" evidence="13">
    <location>
        <begin position="112"/>
        <end position="192"/>
    </location>
</feature>
<dbReference type="PANTHER" id="PTHR19944">
    <property type="entry name" value="MHC CLASS II-RELATED"/>
    <property type="match status" value="1"/>
</dbReference>
<dbReference type="Gene3D" id="3.10.320.10">
    <property type="entry name" value="Class II Histocompatibility Antigen, M Beta Chain, Chain B, domain 1"/>
    <property type="match status" value="1"/>
</dbReference>
<keyword evidence="9" id="KW-1015">Disulfide bond</keyword>
<name>A0A974C769_XENLA</name>
<evidence type="ECO:0000256" key="11">
    <source>
        <dbReference type="ARBA" id="ARBA00023182"/>
    </source>
</evidence>
<protein>
    <recommendedName>
        <fullName evidence="13">Ig-like domain-containing protein</fullName>
    </recommendedName>
</protein>
<feature type="chain" id="PRO_5037676286" description="Ig-like domain-containing protein" evidence="12">
    <location>
        <begin position="18"/>
        <end position="258"/>
    </location>
</feature>
<dbReference type="SUPFAM" id="SSF54452">
    <property type="entry name" value="MHC antigen-recognition domain"/>
    <property type="match status" value="1"/>
</dbReference>
<dbReference type="CDD" id="cd05767">
    <property type="entry name" value="IgC1_MHC_II_alpha"/>
    <property type="match status" value="1"/>
</dbReference>
<keyword evidence="6" id="KW-1133">Transmembrane helix</keyword>
<comment type="similarity">
    <text evidence="2">Belongs to the MHC class II family.</text>
</comment>
<dbReference type="OMA" id="QAEFYMT"/>
<dbReference type="SMART" id="SM00920">
    <property type="entry name" value="MHC_II_alpha"/>
    <property type="match status" value="1"/>
</dbReference>
<keyword evidence="4 12" id="KW-0732">Signal</keyword>
<dbReference type="InterPro" id="IPR011162">
    <property type="entry name" value="MHC_I/II-like_Ag-recog"/>
</dbReference>
<dbReference type="InterPro" id="IPR014745">
    <property type="entry name" value="MHC_II_a/b_N"/>
</dbReference>
<dbReference type="InterPro" id="IPR036179">
    <property type="entry name" value="Ig-like_dom_sf"/>
</dbReference>
<dbReference type="InterPro" id="IPR007110">
    <property type="entry name" value="Ig-like_dom"/>
</dbReference>
<evidence type="ECO:0000256" key="9">
    <source>
        <dbReference type="ARBA" id="ARBA00023157"/>
    </source>
</evidence>
<sequence length="258" mass="29668">MVPVCALLVLLLKASEAVTSMNNRYRIKIDYIDYGAMFYQTYGPSGEYLLDYNGNEMFHVDLESKSVVWTLPGLEKYTLFDPQAALQQINVAKYNLDIRIKRSNHTVAPNIPPLVSVYISNAVVLGEPNILICCTKNIFPPVMNTTWIKNGEIIRGFKETSYLPAQDGTFRKLHYLAFIPNDHDIYTCEVEHWGLERPTKRIWNLYVVVRQNKKTHVKKILLRDNIFLTPIDFNGCRRHFDGGKFLVKRNGSNSPIPI</sequence>
<evidence type="ECO:0000256" key="12">
    <source>
        <dbReference type="SAM" id="SignalP"/>
    </source>
</evidence>
<keyword evidence="8" id="KW-0472">Membrane</keyword>
<evidence type="ECO:0000313" key="15">
    <source>
        <dbReference type="Proteomes" id="UP000694892"/>
    </source>
</evidence>
<keyword evidence="7" id="KW-1064">Adaptive immunity</keyword>
<evidence type="ECO:0000259" key="13">
    <source>
        <dbReference type="PROSITE" id="PS50835"/>
    </source>
</evidence>
<dbReference type="InterPro" id="IPR003006">
    <property type="entry name" value="Ig/MHC_CS"/>
</dbReference>
<keyword evidence="11" id="KW-0491">MHC II</keyword>
<proteinExistence type="inferred from homology"/>